<dbReference type="AlphaFoldDB" id="A0A840U1H1"/>
<protein>
    <submittedName>
        <fullName evidence="3">Uncharacterized protein</fullName>
    </submittedName>
</protein>
<keyword evidence="2" id="KW-0732">Signal</keyword>
<feature type="chain" id="PRO_5032570141" evidence="2">
    <location>
        <begin position="20"/>
        <end position="219"/>
    </location>
</feature>
<feature type="signal peptide" evidence="2">
    <location>
        <begin position="1"/>
        <end position="19"/>
    </location>
</feature>
<dbReference type="Proteomes" id="UP000557307">
    <property type="component" value="Unassembled WGS sequence"/>
</dbReference>
<feature type="region of interest" description="Disordered" evidence="1">
    <location>
        <begin position="176"/>
        <end position="219"/>
    </location>
</feature>
<feature type="compositionally biased region" description="Basic and acidic residues" evidence="1">
    <location>
        <begin position="185"/>
        <end position="199"/>
    </location>
</feature>
<evidence type="ECO:0000256" key="1">
    <source>
        <dbReference type="SAM" id="MobiDB-lite"/>
    </source>
</evidence>
<dbReference type="EMBL" id="JACHGF010000008">
    <property type="protein sequence ID" value="MBB5286218.1"/>
    <property type="molecule type" value="Genomic_DNA"/>
</dbReference>
<reference evidence="3 4" key="1">
    <citation type="submission" date="2020-08" db="EMBL/GenBank/DDBJ databases">
        <title>Genomic Encyclopedia of Type Strains, Phase IV (KMG-IV): sequencing the most valuable type-strain genomes for metagenomic binning, comparative biology and taxonomic classification.</title>
        <authorList>
            <person name="Goeker M."/>
        </authorList>
    </citation>
    <scope>NUCLEOTIDE SEQUENCE [LARGE SCALE GENOMIC DNA]</scope>
    <source>
        <strain evidence="3 4">DSM 105074</strain>
    </source>
</reference>
<gene>
    <name evidence="3" type="ORF">HNQ92_004378</name>
</gene>
<evidence type="ECO:0000313" key="4">
    <source>
        <dbReference type="Proteomes" id="UP000557307"/>
    </source>
</evidence>
<organism evidence="3 4">
    <name type="scientific">Rhabdobacter roseus</name>
    <dbReference type="NCBI Taxonomy" id="1655419"/>
    <lineage>
        <taxon>Bacteria</taxon>
        <taxon>Pseudomonadati</taxon>
        <taxon>Bacteroidota</taxon>
        <taxon>Cytophagia</taxon>
        <taxon>Cytophagales</taxon>
        <taxon>Cytophagaceae</taxon>
        <taxon>Rhabdobacter</taxon>
    </lineage>
</organism>
<accession>A0A840U1H1</accession>
<evidence type="ECO:0000256" key="2">
    <source>
        <dbReference type="SAM" id="SignalP"/>
    </source>
</evidence>
<keyword evidence="4" id="KW-1185">Reference proteome</keyword>
<evidence type="ECO:0000313" key="3">
    <source>
        <dbReference type="EMBL" id="MBB5286218.1"/>
    </source>
</evidence>
<feature type="compositionally biased region" description="Basic and acidic residues" evidence="1">
    <location>
        <begin position="208"/>
        <end position="219"/>
    </location>
</feature>
<sequence length="219" mass="24479">MKKLFFLTFLLGTLATSYAQTSKNYIQGTLNGAEWTAEAKRMKIPVNRFRYLALAGFKVNPDESLWIRLYYFDDDLKPGTYPVVSAKGLEDAYRKNSKPTPFALVDYTSETQKLGHAFHDGESLSGTITITSVTDTFIEGTFEAKMTGTYYEKRALATLSGSGLRANLERKVLTSAGGGMLTTGDPHDHDNTRKSKETDSMEVVNGKFRVDWTPEENKK</sequence>
<name>A0A840U1H1_9BACT</name>
<comment type="caution">
    <text evidence="3">The sequence shown here is derived from an EMBL/GenBank/DDBJ whole genome shotgun (WGS) entry which is preliminary data.</text>
</comment>
<dbReference type="RefSeq" id="WP_184177120.1">
    <property type="nucleotide sequence ID" value="NZ_JACHGF010000008.1"/>
</dbReference>
<proteinExistence type="predicted"/>